<comment type="caution">
    <text evidence="4">The sequence shown here is derived from an EMBL/GenBank/DDBJ whole genome shotgun (WGS) entry which is preliminary data.</text>
</comment>
<sequence>MPASFIRPRLLCLAGTAAVLLSGCVGQPSPAPTATVTTTVTATVTATATSSPSAPTPPADTSGTASPRPGDRVISSALKHDWGIPAPGSPWRIAHELRPPIAQPPEPPLPYLYTIGVGAHPSGEARPYDQMSFRFKGAFPGYELEYVPQLIQDGSGATIPMPGTAAVLRIRFNPAQAHTEDGTASTIVSAPDPAVGYTAITRYASAGDFEGYLTYGVGVGRAGSSARSQVRVIEVEKIEQGQHLFVVAVQVDQTPWRR</sequence>
<accession>A0ABU9X388</accession>
<keyword evidence="5" id="KW-1185">Reference proteome</keyword>
<evidence type="ECO:0000256" key="2">
    <source>
        <dbReference type="SAM" id="SignalP"/>
    </source>
</evidence>
<protein>
    <recommendedName>
        <fullName evidence="3">AMIN-like domain-containing protein</fullName>
    </recommendedName>
</protein>
<dbReference type="InterPro" id="IPR056303">
    <property type="entry name" value="AMIN-like"/>
</dbReference>
<evidence type="ECO:0000256" key="1">
    <source>
        <dbReference type="SAM" id="MobiDB-lite"/>
    </source>
</evidence>
<keyword evidence="2" id="KW-0732">Signal</keyword>
<feature type="domain" description="AMIN-like" evidence="3">
    <location>
        <begin position="123"/>
        <end position="232"/>
    </location>
</feature>
<feature type="chain" id="PRO_5046474243" description="AMIN-like domain-containing protein" evidence="2">
    <location>
        <begin position="34"/>
        <end position="258"/>
    </location>
</feature>
<proteinExistence type="predicted"/>
<evidence type="ECO:0000313" key="4">
    <source>
        <dbReference type="EMBL" id="MEN2745721.1"/>
    </source>
</evidence>
<organism evidence="4 5">
    <name type="scientific">Sinomonas halotolerans</name>
    <dbReference type="NCBI Taxonomy" id="1644133"/>
    <lineage>
        <taxon>Bacteria</taxon>
        <taxon>Bacillati</taxon>
        <taxon>Actinomycetota</taxon>
        <taxon>Actinomycetes</taxon>
        <taxon>Micrococcales</taxon>
        <taxon>Micrococcaceae</taxon>
        <taxon>Sinomonas</taxon>
    </lineage>
</organism>
<evidence type="ECO:0000313" key="5">
    <source>
        <dbReference type="Proteomes" id="UP001422074"/>
    </source>
</evidence>
<name>A0ABU9X388_9MICC</name>
<reference evidence="4 5" key="1">
    <citation type="submission" date="2024-05" db="EMBL/GenBank/DDBJ databases">
        <title>Sinomonas sp. nov., isolated from a waste landfill.</title>
        <authorList>
            <person name="Zhao Y."/>
        </authorList>
    </citation>
    <scope>NUCLEOTIDE SEQUENCE [LARGE SCALE GENOMIC DNA]</scope>
    <source>
        <strain evidence="4 5">CCTCC AB2014300</strain>
    </source>
</reference>
<dbReference type="EMBL" id="JBDFRB010000017">
    <property type="protein sequence ID" value="MEN2745721.1"/>
    <property type="molecule type" value="Genomic_DNA"/>
</dbReference>
<feature type="signal peptide" evidence="2">
    <location>
        <begin position="1"/>
        <end position="33"/>
    </location>
</feature>
<evidence type="ECO:0000259" key="3">
    <source>
        <dbReference type="Pfam" id="PF24837"/>
    </source>
</evidence>
<dbReference type="Proteomes" id="UP001422074">
    <property type="component" value="Unassembled WGS sequence"/>
</dbReference>
<dbReference type="RefSeq" id="WP_345886252.1">
    <property type="nucleotide sequence ID" value="NZ_JBDFRB010000017.1"/>
</dbReference>
<dbReference type="PROSITE" id="PS51257">
    <property type="entry name" value="PROKAR_LIPOPROTEIN"/>
    <property type="match status" value="1"/>
</dbReference>
<feature type="region of interest" description="Disordered" evidence="1">
    <location>
        <begin position="47"/>
        <end position="73"/>
    </location>
</feature>
<dbReference type="Pfam" id="PF24837">
    <property type="entry name" value="AMIN-like"/>
    <property type="match status" value="1"/>
</dbReference>
<gene>
    <name evidence="4" type="ORF">ABCQ75_14425</name>
</gene>
<feature type="compositionally biased region" description="Low complexity" evidence="1">
    <location>
        <begin position="47"/>
        <end position="67"/>
    </location>
</feature>